<evidence type="ECO:0000256" key="1">
    <source>
        <dbReference type="ARBA" id="ARBA00022553"/>
    </source>
</evidence>
<dbReference type="CDD" id="cd17535">
    <property type="entry name" value="REC_NarL-like"/>
    <property type="match status" value="1"/>
</dbReference>
<dbReference type="SUPFAM" id="SSF46894">
    <property type="entry name" value="C-terminal effector domain of the bipartite response regulators"/>
    <property type="match status" value="1"/>
</dbReference>
<sequence length="233" mass="24948">MTIRVLLADDQEMVRAALRAVIDRREDLCVVGEAADGGQAVDAAFRLRPDVVVMDVRMPGMTGVEATRRILTGWPPPDPPPRVLVLTTFDLDEYVHSALRAGAYGFLLKNSPPDQLAHAIRVVAGGEAMLAPSVTQRLITTFAGLPLGLLPGAPASAPGNRGLIDSLTERELEVLILVARGLSNLQIADALGLTQANVKSRVNRILTRLGLDNRVQAAILAYEAGLLPPREET</sequence>
<protein>
    <submittedName>
        <fullName evidence="8">Response regulator transcription factor</fullName>
    </submittedName>
</protein>
<dbReference type="PROSITE" id="PS50110">
    <property type="entry name" value="RESPONSE_REGULATORY"/>
    <property type="match status" value="1"/>
</dbReference>
<keyword evidence="4" id="KW-0804">Transcription</keyword>
<name>A0ABP8UGA2_9ACTN</name>
<dbReference type="Gene3D" id="3.40.50.2300">
    <property type="match status" value="1"/>
</dbReference>
<keyword evidence="2" id="KW-0805">Transcription regulation</keyword>
<dbReference type="InterPro" id="IPR016032">
    <property type="entry name" value="Sig_transdc_resp-reg_C-effctor"/>
</dbReference>
<evidence type="ECO:0000256" key="2">
    <source>
        <dbReference type="ARBA" id="ARBA00023015"/>
    </source>
</evidence>
<dbReference type="SMART" id="SM00421">
    <property type="entry name" value="HTH_LUXR"/>
    <property type="match status" value="1"/>
</dbReference>
<proteinExistence type="predicted"/>
<dbReference type="EMBL" id="BAABHK010000006">
    <property type="protein sequence ID" value="GAA4629182.1"/>
    <property type="molecule type" value="Genomic_DNA"/>
</dbReference>
<dbReference type="PROSITE" id="PS50043">
    <property type="entry name" value="HTH_LUXR_2"/>
    <property type="match status" value="1"/>
</dbReference>
<organism evidence="8 9">
    <name type="scientific">Actinoallomurus vinaceus</name>
    <dbReference type="NCBI Taxonomy" id="1080074"/>
    <lineage>
        <taxon>Bacteria</taxon>
        <taxon>Bacillati</taxon>
        <taxon>Actinomycetota</taxon>
        <taxon>Actinomycetes</taxon>
        <taxon>Streptosporangiales</taxon>
        <taxon>Thermomonosporaceae</taxon>
        <taxon>Actinoallomurus</taxon>
    </lineage>
</organism>
<evidence type="ECO:0000259" key="7">
    <source>
        <dbReference type="PROSITE" id="PS50110"/>
    </source>
</evidence>
<dbReference type="CDD" id="cd06170">
    <property type="entry name" value="LuxR_C_like"/>
    <property type="match status" value="1"/>
</dbReference>
<gene>
    <name evidence="8" type="ORF">GCM10023196_048860</name>
</gene>
<dbReference type="Pfam" id="PF00072">
    <property type="entry name" value="Response_reg"/>
    <property type="match status" value="1"/>
</dbReference>
<dbReference type="PROSITE" id="PS00622">
    <property type="entry name" value="HTH_LUXR_1"/>
    <property type="match status" value="1"/>
</dbReference>
<keyword evidence="3" id="KW-0238">DNA-binding</keyword>
<dbReference type="InterPro" id="IPR011006">
    <property type="entry name" value="CheY-like_superfamily"/>
</dbReference>
<dbReference type="Proteomes" id="UP001501442">
    <property type="component" value="Unassembled WGS sequence"/>
</dbReference>
<reference evidence="9" key="1">
    <citation type="journal article" date="2019" name="Int. J. Syst. Evol. Microbiol.">
        <title>The Global Catalogue of Microorganisms (GCM) 10K type strain sequencing project: providing services to taxonomists for standard genome sequencing and annotation.</title>
        <authorList>
            <consortium name="The Broad Institute Genomics Platform"/>
            <consortium name="The Broad Institute Genome Sequencing Center for Infectious Disease"/>
            <person name="Wu L."/>
            <person name="Ma J."/>
        </authorList>
    </citation>
    <scope>NUCLEOTIDE SEQUENCE [LARGE SCALE GENOMIC DNA]</scope>
    <source>
        <strain evidence="9">JCM 17939</strain>
    </source>
</reference>
<feature type="modified residue" description="4-aspartylphosphate" evidence="5">
    <location>
        <position position="55"/>
    </location>
</feature>
<accession>A0ABP8UGA2</accession>
<evidence type="ECO:0000313" key="8">
    <source>
        <dbReference type="EMBL" id="GAA4629182.1"/>
    </source>
</evidence>
<dbReference type="RefSeq" id="WP_345433286.1">
    <property type="nucleotide sequence ID" value="NZ_BAABHK010000006.1"/>
</dbReference>
<dbReference type="SMART" id="SM00448">
    <property type="entry name" value="REC"/>
    <property type="match status" value="1"/>
</dbReference>
<dbReference type="PANTHER" id="PTHR43214:SF24">
    <property type="entry name" value="TRANSCRIPTIONAL REGULATORY PROTEIN NARL-RELATED"/>
    <property type="match status" value="1"/>
</dbReference>
<evidence type="ECO:0000256" key="4">
    <source>
        <dbReference type="ARBA" id="ARBA00023163"/>
    </source>
</evidence>
<evidence type="ECO:0000313" key="9">
    <source>
        <dbReference type="Proteomes" id="UP001501442"/>
    </source>
</evidence>
<evidence type="ECO:0000259" key="6">
    <source>
        <dbReference type="PROSITE" id="PS50043"/>
    </source>
</evidence>
<comment type="caution">
    <text evidence="8">The sequence shown here is derived from an EMBL/GenBank/DDBJ whole genome shotgun (WGS) entry which is preliminary data.</text>
</comment>
<keyword evidence="9" id="KW-1185">Reference proteome</keyword>
<evidence type="ECO:0000256" key="3">
    <source>
        <dbReference type="ARBA" id="ARBA00023125"/>
    </source>
</evidence>
<evidence type="ECO:0000256" key="5">
    <source>
        <dbReference type="PROSITE-ProRule" id="PRU00169"/>
    </source>
</evidence>
<dbReference type="PANTHER" id="PTHR43214">
    <property type="entry name" value="TWO-COMPONENT RESPONSE REGULATOR"/>
    <property type="match status" value="1"/>
</dbReference>
<dbReference type="InterPro" id="IPR039420">
    <property type="entry name" value="WalR-like"/>
</dbReference>
<dbReference type="InterPro" id="IPR000792">
    <property type="entry name" value="Tscrpt_reg_LuxR_C"/>
</dbReference>
<dbReference type="InterPro" id="IPR058245">
    <property type="entry name" value="NreC/VraR/RcsB-like_REC"/>
</dbReference>
<dbReference type="PRINTS" id="PR00038">
    <property type="entry name" value="HTHLUXR"/>
</dbReference>
<keyword evidence="1 5" id="KW-0597">Phosphoprotein</keyword>
<dbReference type="InterPro" id="IPR001789">
    <property type="entry name" value="Sig_transdc_resp-reg_receiver"/>
</dbReference>
<feature type="domain" description="HTH luxR-type" evidence="6">
    <location>
        <begin position="160"/>
        <end position="225"/>
    </location>
</feature>
<dbReference type="Pfam" id="PF00196">
    <property type="entry name" value="GerE"/>
    <property type="match status" value="1"/>
</dbReference>
<dbReference type="SUPFAM" id="SSF52172">
    <property type="entry name" value="CheY-like"/>
    <property type="match status" value="1"/>
</dbReference>
<feature type="domain" description="Response regulatory" evidence="7">
    <location>
        <begin position="4"/>
        <end position="124"/>
    </location>
</feature>